<dbReference type="EMBL" id="FNNG01000003">
    <property type="protein sequence ID" value="SDW59696.1"/>
    <property type="molecule type" value="Genomic_DNA"/>
</dbReference>
<keyword evidence="2" id="KW-1185">Reference proteome</keyword>
<evidence type="ECO:0000313" key="1">
    <source>
        <dbReference type="EMBL" id="SDW59696.1"/>
    </source>
</evidence>
<proteinExistence type="predicted"/>
<dbReference type="Proteomes" id="UP000198828">
    <property type="component" value="Unassembled WGS sequence"/>
</dbReference>
<name>A0A1H2UUB0_9FIRM</name>
<organism evidence="1 2">
    <name type="scientific">Tepidimicrobium xylanilyticum</name>
    <dbReference type="NCBI Taxonomy" id="1123352"/>
    <lineage>
        <taxon>Bacteria</taxon>
        <taxon>Bacillati</taxon>
        <taxon>Bacillota</taxon>
        <taxon>Tissierellia</taxon>
        <taxon>Tissierellales</taxon>
        <taxon>Tepidimicrobiaceae</taxon>
        <taxon>Tepidimicrobium</taxon>
    </lineage>
</organism>
<dbReference type="AlphaFoldDB" id="A0A1H2UUB0"/>
<gene>
    <name evidence="1" type="ORF">SAMN05660923_00937</name>
</gene>
<dbReference type="RefSeq" id="WP_093751297.1">
    <property type="nucleotide sequence ID" value="NZ_BSYN01000004.1"/>
</dbReference>
<accession>A0A1H2UUB0</accession>
<reference evidence="1 2" key="1">
    <citation type="submission" date="2016-10" db="EMBL/GenBank/DDBJ databases">
        <authorList>
            <person name="de Groot N.N."/>
        </authorList>
    </citation>
    <scope>NUCLEOTIDE SEQUENCE [LARGE SCALE GENOMIC DNA]</scope>
    <source>
        <strain evidence="1 2">DSM 23310</strain>
    </source>
</reference>
<evidence type="ECO:0000313" key="2">
    <source>
        <dbReference type="Proteomes" id="UP000198828"/>
    </source>
</evidence>
<evidence type="ECO:0008006" key="3">
    <source>
        <dbReference type="Google" id="ProtNLM"/>
    </source>
</evidence>
<protein>
    <recommendedName>
        <fullName evidence="3">Glutamate decarboxylase</fullName>
    </recommendedName>
</protein>
<dbReference type="OrthoDB" id="1684603at2"/>
<sequence>MWTAVYLATGFDKASKIEKKLLEEGFLVKKQLFSKEGDEELYEILAPEFEAGEIQAVLLDLGIL</sequence>